<evidence type="ECO:0000256" key="4">
    <source>
        <dbReference type="SAM" id="Phobius"/>
    </source>
</evidence>
<evidence type="ECO:0000313" key="7">
    <source>
        <dbReference type="Proteomes" id="UP000007077"/>
    </source>
</evidence>
<keyword evidence="6" id="KW-0614">Plasmid</keyword>
<dbReference type="KEGG" id="mad:HP15_p187g173"/>
<dbReference type="PATRIC" id="fig|225937.3.peg.4376"/>
<feature type="domain" description="GGDEF" evidence="5">
    <location>
        <begin position="560"/>
        <end position="689"/>
    </location>
</feature>
<comment type="catalytic activity">
    <reaction evidence="3">
        <text>2 GTP = 3',3'-c-di-GMP + 2 diphosphate</text>
        <dbReference type="Rhea" id="RHEA:24898"/>
        <dbReference type="ChEBI" id="CHEBI:33019"/>
        <dbReference type="ChEBI" id="CHEBI:37565"/>
        <dbReference type="ChEBI" id="CHEBI:58805"/>
        <dbReference type="EC" id="2.7.7.65"/>
    </reaction>
</comment>
<dbReference type="HOGENOM" id="CLU_398913_0_0_6"/>
<dbReference type="CDD" id="cd01949">
    <property type="entry name" value="GGDEF"/>
    <property type="match status" value="1"/>
</dbReference>
<dbReference type="EC" id="2.7.7.65" evidence="2"/>
<dbReference type="PANTHER" id="PTHR45138">
    <property type="entry name" value="REGULATORY COMPONENTS OF SENSORY TRANSDUCTION SYSTEM"/>
    <property type="match status" value="1"/>
</dbReference>
<feature type="transmembrane region" description="Helical" evidence="4">
    <location>
        <begin position="6"/>
        <end position="27"/>
    </location>
</feature>
<gene>
    <name evidence="6" type="ordered locus">HP15_p187g173</name>
</gene>
<dbReference type="InterPro" id="IPR000160">
    <property type="entry name" value="GGDEF_dom"/>
</dbReference>
<evidence type="ECO:0000256" key="1">
    <source>
        <dbReference type="ARBA" id="ARBA00001946"/>
    </source>
</evidence>
<accession>E4PSD5</accession>
<sequence length="690" mass="76864">MMSVSIEVWLVLACIAIILVMVISWALRTVGLREKVAVSLKLVADRRKRTSQLLRLLDEILAALPIGLVVVSRSTMKVELMSGRAADLVEKKPVFEESVHLSTVFDRLSEHDRLCLHALIENAVGGDRAKEINVDLPVHEGKSSVSICIKFVADIPDARVILLMRSAPSELSAVEKESGFKREVLEDALIELDSVKALSRVLDCFVAALNDEVRAAVTFWNGQTRQWALLSSANLPDPLALIFTQPSLELDRAVLLDSKTPRKCSRFDFDRTLSTDVCNRLEQSLVKTWWAYPIIDLRGEVVGVMDIFGTSDLPSLDYENNLPVTIKVLSVILERHRAVIHTNGLLDIERIVRTINRELMAHDSTDGLAGIIKALKLLESGANFDQQTTQMLVRCWDGDTEFLTTEQEGGERLSLTFSVIQTWVDGHRAPSAARGLNELGTQESRFGFFSVSSQDPLFKTVLNIGPLKTDGADEFAVFPLWWVGELEGMLILPKGEALTYKQLSIVSNVLVSLSGVAARYRLVAELTQKAHFDQLTGLVNRRFMDELLFNEIERCRRYRNPMTVLLLDIDHFKSINDTFGHDVGDRVLEAVASRLKGAVRSVDSVARWGGEEFIVMLAETNLSSALVVGENIRKTVERGEYALNRPVTVSIGVSQFKKDDTVDSLLKRADIALYDAKERGRNQVVASDPE</sequence>
<dbReference type="PANTHER" id="PTHR45138:SF9">
    <property type="entry name" value="DIGUANYLATE CYCLASE DGCM-RELATED"/>
    <property type="match status" value="1"/>
</dbReference>
<protein>
    <recommendedName>
        <fullName evidence="2">diguanylate cyclase</fullName>
        <ecNumber evidence="2">2.7.7.65</ecNumber>
    </recommendedName>
</protein>
<reference evidence="7" key="2">
    <citation type="submission" date="2010-02" db="EMBL/GenBank/DDBJ databases">
        <title>Complete genome sequence of Marinobacter adhaerens type strain (HP15).</title>
        <authorList>
            <person name="Gaerdes A.A.M."/>
            <person name="Kaeppel E."/>
            <person name="Shezad A."/>
            <person name="Seebah S."/>
            <person name="Teeling H."/>
            <person name="Yarza P."/>
            <person name="Gloeckner F.O."/>
            <person name="Ullrich M.S."/>
        </authorList>
    </citation>
    <scope>NUCLEOTIDE SEQUENCE [LARGE SCALE GENOMIC DNA]</scope>
    <source>
        <strain evidence="7">DSM 23420 / HP15</strain>
        <plasmid evidence="7">Plasmid pHP-187</plasmid>
    </source>
</reference>
<dbReference type="InterPro" id="IPR050469">
    <property type="entry name" value="Diguanylate_Cyclase"/>
</dbReference>
<dbReference type="SUPFAM" id="SSF55073">
    <property type="entry name" value="Nucleotide cyclase"/>
    <property type="match status" value="1"/>
</dbReference>
<evidence type="ECO:0000256" key="3">
    <source>
        <dbReference type="ARBA" id="ARBA00034247"/>
    </source>
</evidence>
<proteinExistence type="predicted"/>
<dbReference type="FunFam" id="3.30.70.270:FF:000001">
    <property type="entry name" value="Diguanylate cyclase domain protein"/>
    <property type="match status" value="1"/>
</dbReference>
<dbReference type="RefSeq" id="WP_014579459.1">
    <property type="nucleotide sequence ID" value="NC_017507.1"/>
</dbReference>
<dbReference type="Gene3D" id="3.30.70.270">
    <property type="match status" value="1"/>
</dbReference>
<evidence type="ECO:0000259" key="5">
    <source>
        <dbReference type="PROSITE" id="PS50887"/>
    </source>
</evidence>
<keyword evidence="4" id="KW-0472">Membrane</keyword>
<dbReference type="InterPro" id="IPR043128">
    <property type="entry name" value="Rev_trsase/Diguanyl_cyclase"/>
</dbReference>
<dbReference type="EMBL" id="CP001980">
    <property type="protein sequence ID" value="ADQ00170.1"/>
    <property type="molecule type" value="Genomic_DNA"/>
</dbReference>
<dbReference type="Pfam" id="PF00990">
    <property type="entry name" value="GGDEF"/>
    <property type="match status" value="1"/>
</dbReference>
<organism evidence="6 7">
    <name type="scientific">Marinobacter adhaerens (strain DSM 23420 / HP15)</name>
    <dbReference type="NCBI Taxonomy" id="225937"/>
    <lineage>
        <taxon>Bacteria</taxon>
        <taxon>Pseudomonadati</taxon>
        <taxon>Pseudomonadota</taxon>
        <taxon>Gammaproteobacteria</taxon>
        <taxon>Pseudomonadales</taxon>
        <taxon>Marinobacteraceae</taxon>
        <taxon>Marinobacter</taxon>
    </lineage>
</organism>
<dbReference type="GO" id="GO:0052621">
    <property type="term" value="F:diguanylate cyclase activity"/>
    <property type="evidence" value="ECO:0007669"/>
    <property type="project" value="UniProtKB-EC"/>
</dbReference>
<keyword evidence="4" id="KW-0812">Transmembrane</keyword>
<evidence type="ECO:0000313" key="6">
    <source>
        <dbReference type="EMBL" id="ADQ00170.1"/>
    </source>
</evidence>
<evidence type="ECO:0000256" key="2">
    <source>
        <dbReference type="ARBA" id="ARBA00012528"/>
    </source>
</evidence>
<name>E4PSD5_MARAH</name>
<geneLocation type="plasmid" evidence="6 7">
    <name>pHP-187</name>
</geneLocation>
<dbReference type="NCBIfam" id="TIGR00254">
    <property type="entry name" value="GGDEF"/>
    <property type="match status" value="1"/>
</dbReference>
<dbReference type="SMART" id="SM00267">
    <property type="entry name" value="GGDEF"/>
    <property type="match status" value="1"/>
</dbReference>
<reference evidence="6 7" key="1">
    <citation type="journal article" date="2010" name="Stand. Genomic Sci.">
        <title>Complete genome sequence of Marinobacter adhaerens type strain (HP15), a diatom-interacting marine microorganism.</title>
        <authorList>
            <person name="Gardes A."/>
            <person name="Kaeppel E."/>
            <person name="Shehzad A."/>
            <person name="Seebah S."/>
            <person name="Teeling H."/>
            <person name="Yarza P."/>
            <person name="Glockner F.O."/>
            <person name="Grossart H.P."/>
            <person name="Ullrich M.S."/>
        </authorList>
    </citation>
    <scope>NUCLEOTIDE SEQUENCE [LARGE SCALE GENOMIC DNA]</scope>
    <source>
        <strain evidence="7">DSM 23420 / HP15</strain>
        <plasmid evidence="7">Plasmid pHP-187</plasmid>
    </source>
</reference>
<dbReference type="PROSITE" id="PS50887">
    <property type="entry name" value="GGDEF"/>
    <property type="match status" value="1"/>
</dbReference>
<dbReference type="AlphaFoldDB" id="E4PSD5"/>
<comment type="cofactor">
    <cofactor evidence="1">
        <name>Mg(2+)</name>
        <dbReference type="ChEBI" id="CHEBI:18420"/>
    </cofactor>
</comment>
<dbReference type="Proteomes" id="UP000007077">
    <property type="component" value="Plasmid pHP-187"/>
</dbReference>
<dbReference type="InterPro" id="IPR029787">
    <property type="entry name" value="Nucleotide_cyclase"/>
</dbReference>
<keyword evidence="4" id="KW-1133">Transmembrane helix</keyword>